<name>A0A8J3WDG0_PLARO</name>
<dbReference type="PANTHER" id="PTHR21197:SF0">
    <property type="entry name" value="UDP-GALACTOPYRANOSE MUTASE"/>
    <property type="match status" value="1"/>
</dbReference>
<protein>
    <recommendedName>
        <fullName evidence="2">Amine oxidase domain-containing protein</fullName>
    </recommendedName>
</protein>
<evidence type="ECO:0000259" key="2">
    <source>
        <dbReference type="Pfam" id="PF01593"/>
    </source>
</evidence>
<evidence type="ECO:0000256" key="1">
    <source>
        <dbReference type="SAM" id="MobiDB-lite"/>
    </source>
</evidence>
<dbReference type="InterPro" id="IPR002937">
    <property type="entry name" value="Amino_oxidase"/>
</dbReference>
<organism evidence="3 4">
    <name type="scientific">Planobispora rosea</name>
    <dbReference type="NCBI Taxonomy" id="35762"/>
    <lineage>
        <taxon>Bacteria</taxon>
        <taxon>Bacillati</taxon>
        <taxon>Actinomycetota</taxon>
        <taxon>Actinomycetes</taxon>
        <taxon>Streptosporangiales</taxon>
        <taxon>Streptosporangiaceae</taxon>
        <taxon>Planobispora</taxon>
    </lineage>
</organism>
<dbReference type="Pfam" id="PF01593">
    <property type="entry name" value="Amino_oxidase"/>
    <property type="match status" value="1"/>
</dbReference>
<keyword evidence="4" id="KW-1185">Reference proteome</keyword>
<dbReference type="PANTHER" id="PTHR21197">
    <property type="entry name" value="UDP-GALACTOPYRANOSE MUTASE"/>
    <property type="match status" value="1"/>
</dbReference>
<dbReference type="GO" id="GO:0016491">
    <property type="term" value="F:oxidoreductase activity"/>
    <property type="evidence" value="ECO:0007669"/>
    <property type="project" value="InterPro"/>
</dbReference>
<dbReference type="GO" id="GO:0008767">
    <property type="term" value="F:UDP-galactopyranose mutase activity"/>
    <property type="evidence" value="ECO:0007669"/>
    <property type="project" value="TreeGrafter"/>
</dbReference>
<proteinExistence type="predicted"/>
<dbReference type="SUPFAM" id="SSF51971">
    <property type="entry name" value="Nucleotide-binding domain"/>
    <property type="match status" value="1"/>
</dbReference>
<evidence type="ECO:0000313" key="3">
    <source>
        <dbReference type="EMBL" id="GIH84797.1"/>
    </source>
</evidence>
<dbReference type="GO" id="GO:0050660">
    <property type="term" value="F:flavin adenine dinucleotide binding"/>
    <property type="evidence" value="ECO:0007669"/>
    <property type="project" value="TreeGrafter"/>
</dbReference>
<dbReference type="GO" id="GO:0005829">
    <property type="term" value="C:cytosol"/>
    <property type="evidence" value="ECO:0007669"/>
    <property type="project" value="TreeGrafter"/>
</dbReference>
<evidence type="ECO:0000313" key="4">
    <source>
        <dbReference type="Proteomes" id="UP000655044"/>
    </source>
</evidence>
<accession>A0A8J3WDG0</accession>
<feature type="compositionally biased region" description="Low complexity" evidence="1">
    <location>
        <begin position="257"/>
        <end position="271"/>
    </location>
</feature>
<feature type="domain" description="Amine oxidase" evidence="2">
    <location>
        <begin position="18"/>
        <end position="382"/>
    </location>
</feature>
<dbReference type="Proteomes" id="UP000655044">
    <property type="component" value="Unassembled WGS sequence"/>
</dbReference>
<dbReference type="AlphaFoldDB" id="A0A8J3WDG0"/>
<feature type="region of interest" description="Disordered" evidence="1">
    <location>
        <begin position="242"/>
        <end position="278"/>
    </location>
</feature>
<dbReference type="EMBL" id="BOOI01000026">
    <property type="protein sequence ID" value="GIH84797.1"/>
    <property type="molecule type" value="Genomic_DNA"/>
</dbReference>
<dbReference type="InterPro" id="IPR036188">
    <property type="entry name" value="FAD/NAD-bd_sf"/>
</dbReference>
<comment type="caution">
    <text evidence="3">The sequence shown here is derived from an EMBL/GenBank/DDBJ whole genome shotgun (WGS) entry which is preliminary data.</text>
</comment>
<reference evidence="3" key="1">
    <citation type="submission" date="2021-01" db="EMBL/GenBank/DDBJ databases">
        <title>Whole genome shotgun sequence of Planobispora rosea NBRC 15558.</title>
        <authorList>
            <person name="Komaki H."/>
            <person name="Tamura T."/>
        </authorList>
    </citation>
    <scope>NUCLEOTIDE SEQUENCE</scope>
    <source>
        <strain evidence="3">NBRC 15558</strain>
    </source>
</reference>
<sequence length="503" mass="52616">MRAMRESADLVVLGAGPSGLAAAWRAALRGLSVVVLERAGHVGGLSASFEVAGVRVDHGSHRLHPATPPRLLADLRGLLGDDLQTRPRNGRLRIAGRFVGFPLRAGELARSLPPGLLAGVARDAATAPLRGGRHADTYAGTLRASLGPALYDALYAPYAVKLWGLPGEEIDGDQARRRVTADSPWKIARRILRGRPDGQGKIFHYPRRGFGQIVEALAEAATAAGAEIRLGAACTRIEPAEESVTLHTSRGSGTGNSGTSPGSASPGATPTGAGGEAADGRIEAGRVFSTIPMPALARLVEPGPPAGVVEAAGRLRFRAMVLVYAVHEGGRWTPYDAHYLPGPETPVTRISEPANYRTGAADPADRTVLCFEIPCAAGDDLWTAEDFSGLIHETLAASGLPPVNLAEVAVRRVPHVYPVYETGYAAHLAGLDAWAGTVPGVTTFGRLGLFAHDNTHHAMAMGYDAVDSLTDADTGTGTGTGTGWDTAAWRAARARFAEHVVED</sequence>
<gene>
    <name evidence="3" type="ORF">Pro02_32050</name>
</gene>
<dbReference type="Gene3D" id="3.50.50.60">
    <property type="entry name" value="FAD/NAD(P)-binding domain"/>
    <property type="match status" value="1"/>
</dbReference>